<accession>A0A8W8L8L7</accession>
<feature type="compositionally biased region" description="Acidic residues" evidence="1">
    <location>
        <begin position="62"/>
        <end position="71"/>
    </location>
</feature>
<proteinExistence type="predicted"/>
<protein>
    <submittedName>
        <fullName evidence="2">Uncharacterized protein</fullName>
    </submittedName>
</protein>
<dbReference type="AlphaFoldDB" id="A0A8W8L8L7"/>
<organism evidence="2 3">
    <name type="scientific">Magallana gigas</name>
    <name type="common">Pacific oyster</name>
    <name type="synonym">Crassostrea gigas</name>
    <dbReference type="NCBI Taxonomy" id="29159"/>
    <lineage>
        <taxon>Eukaryota</taxon>
        <taxon>Metazoa</taxon>
        <taxon>Spiralia</taxon>
        <taxon>Lophotrochozoa</taxon>
        <taxon>Mollusca</taxon>
        <taxon>Bivalvia</taxon>
        <taxon>Autobranchia</taxon>
        <taxon>Pteriomorphia</taxon>
        <taxon>Ostreida</taxon>
        <taxon>Ostreoidea</taxon>
        <taxon>Ostreidae</taxon>
        <taxon>Magallana</taxon>
    </lineage>
</organism>
<evidence type="ECO:0000256" key="1">
    <source>
        <dbReference type="SAM" id="MobiDB-lite"/>
    </source>
</evidence>
<name>A0A8W8L8L7_MAGGI</name>
<keyword evidence="3" id="KW-1185">Reference proteome</keyword>
<evidence type="ECO:0000313" key="3">
    <source>
        <dbReference type="Proteomes" id="UP000005408"/>
    </source>
</evidence>
<feature type="region of interest" description="Disordered" evidence="1">
    <location>
        <begin position="1"/>
        <end position="71"/>
    </location>
</feature>
<evidence type="ECO:0000313" key="2">
    <source>
        <dbReference type="EnsemblMetazoa" id="G26423.10:cds"/>
    </source>
</evidence>
<dbReference type="EnsemblMetazoa" id="G26423.10">
    <property type="protein sequence ID" value="G26423.10:cds"/>
    <property type="gene ID" value="G26423"/>
</dbReference>
<reference evidence="2" key="1">
    <citation type="submission" date="2022-08" db="UniProtKB">
        <authorList>
            <consortium name="EnsemblMetazoa"/>
        </authorList>
    </citation>
    <scope>IDENTIFICATION</scope>
    <source>
        <strain evidence="2">05x7-T-G4-1.051#20</strain>
    </source>
</reference>
<sequence>MISPGGSGRKHNHSPLGLYRKPSPSLLPRIDSPDNDGYRPKIRGSRYDIVPPLNNRTPEYDSWGEESDEEWEDGLEHVMPLPYPYPILGYPAYHTSGGYHPPPIMYGNPFPVYYPPPPAYKERRKRKDGGTLVSVLTSMSSTSIANDSFLGLSHTHSISVPTSVPPSL</sequence>
<dbReference type="Proteomes" id="UP000005408">
    <property type="component" value="Unassembled WGS sequence"/>
</dbReference>